<proteinExistence type="predicted"/>
<keyword evidence="6 7" id="KW-0472">Membrane</keyword>
<dbReference type="OrthoDB" id="5297929at2"/>
<keyword evidence="5 7" id="KW-1133">Transmembrane helix</keyword>
<keyword evidence="9" id="KW-1185">Reference proteome</keyword>
<dbReference type="AlphaFoldDB" id="A0A1V2ZW08"/>
<keyword evidence="4 7" id="KW-0812">Transmembrane</keyword>
<name>A0A1V2ZW08_9GAMM</name>
<reference evidence="8 9" key="1">
    <citation type="submission" date="2017-02" db="EMBL/GenBank/DDBJ databases">
        <title>Genomic diversity within the haloalkaliphilic genus Thioalkalivibrio.</title>
        <authorList>
            <person name="Ahn A.-C."/>
            <person name="Meier-Kolthoff J."/>
            <person name="Overmars L."/>
            <person name="Richter M."/>
            <person name="Woyke T."/>
            <person name="Sorokin D.Y."/>
            <person name="Muyzer G."/>
        </authorList>
    </citation>
    <scope>NUCLEOTIDE SEQUENCE [LARGE SCALE GENOMIC DNA]</scope>
    <source>
        <strain evidence="8 9">HL17</strain>
    </source>
</reference>
<feature type="transmembrane region" description="Helical" evidence="7">
    <location>
        <begin position="109"/>
        <end position="126"/>
    </location>
</feature>
<dbReference type="GO" id="GO:0005886">
    <property type="term" value="C:plasma membrane"/>
    <property type="evidence" value="ECO:0007669"/>
    <property type="project" value="UniProtKB-SubCell"/>
</dbReference>
<evidence type="ECO:0000256" key="2">
    <source>
        <dbReference type="ARBA" id="ARBA00022448"/>
    </source>
</evidence>
<feature type="transmembrane region" description="Helical" evidence="7">
    <location>
        <begin position="79"/>
        <end position="102"/>
    </location>
</feature>
<feature type="transmembrane region" description="Helical" evidence="7">
    <location>
        <begin position="6"/>
        <end position="28"/>
    </location>
</feature>
<comment type="caution">
    <text evidence="8">The sequence shown here is derived from an EMBL/GenBank/DDBJ whole genome shotgun (WGS) entry which is preliminary data.</text>
</comment>
<comment type="subcellular location">
    <subcellularLocation>
        <location evidence="1">Cell membrane</location>
        <topology evidence="1">Multi-pass membrane protein</topology>
    </subcellularLocation>
</comment>
<dbReference type="Proteomes" id="UP000189177">
    <property type="component" value="Unassembled WGS sequence"/>
</dbReference>
<evidence type="ECO:0000256" key="1">
    <source>
        <dbReference type="ARBA" id="ARBA00004651"/>
    </source>
</evidence>
<protein>
    <recommendedName>
        <fullName evidence="10">Molecular chaperone DnaJ</fullName>
    </recommendedName>
</protein>
<evidence type="ECO:0000313" key="8">
    <source>
        <dbReference type="EMBL" id="OOC09256.1"/>
    </source>
</evidence>
<evidence type="ECO:0000256" key="6">
    <source>
        <dbReference type="ARBA" id="ARBA00023136"/>
    </source>
</evidence>
<dbReference type="Pfam" id="PF01891">
    <property type="entry name" value="CbiM"/>
    <property type="match status" value="1"/>
</dbReference>
<feature type="transmembrane region" description="Helical" evidence="7">
    <location>
        <begin position="40"/>
        <end position="59"/>
    </location>
</feature>
<dbReference type="Gene3D" id="1.10.1760.20">
    <property type="match status" value="1"/>
</dbReference>
<keyword evidence="3" id="KW-1003">Cell membrane</keyword>
<evidence type="ECO:0000256" key="3">
    <source>
        <dbReference type="ARBA" id="ARBA00022475"/>
    </source>
</evidence>
<accession>A0A1V2ZW08</accession>
<dbReference type="RefSeq" id="WP_077244755.1">
    <property type="nucleotide sequence ID" value="NZ_MUZR01000055.1"/>
</dbReference>
<organism evidence="8 9">
    <name type="scientific">Thioalkalivibrio halophilus</name>
    <dbReference type="NCBI Taxonomy" id="252474"/>
    <lineage>
        <taxon>Bacteria</taxon>
        <taxon>Pseudomonadati</taxon>
        <taxon>Pseudomonadota</taxon>
        <taxon>Gammaproteobacteria</taxon>
        <taxon>Chromatiales</taxon>
        <taxon>Ectothiorhodospiraceae</taxon>
        <taxon>Thioalkalivibrio</taxon>
    </lineage>
</organism>
<evidence type="ECO:0008006" key="10">
    <source>
        <dbReference type="Google" id="ProtNLM"/>
    </source>
</evidence>
<sequence length="221" mass="23981">MAEGAADLPVALQVLVALLTGAGLVVMLRRMPWEAFFFPGRAQLFVGAFIALLVIWTLRAQTVDGLALHLMGMTAVTLVFGWQLAILLAFLVVGVLGLFGVLPMSTVPLTVLLAGILPVAVTWGLLRLTETRLPPHMFIYLYGVAFLGGALSAVVAVLGTAAVYGLFTELAWHEVYRDYVRYLPLLILPESVVNGIVVTALVVLRPGWLATWSDERYLHGR</sequence>
<feature type="transmembrane region" description="Helical" evidence="7">
    <location>
        <begin position="179"/>
        <end position="204"/>
    </location>
</feature>
<dbReference type="GO" id="GO:0000041">
    <property type="term" value="P:transition metal ion transport"/>
    <property type="evidence" value="ECO:0007669"/>
    <property type="project" value="InterPro"/>
</dbReference>
<keyword evidence="2" id="KW-0813">Transport</keyword>
<evidence type="ECO:0000256" key="4">
    <source>
        <dbReference type="ARBA" id="ARBA00022692"/>
    </source>
</evidence>
<dbReference type="STRING" id="252474.B1A74_11925"/>
<feature type="transmembrane region" description="Helical" evidence="7">
    <location>
        <begin position="138"/>
        <end position="167"/>
    </location>
</feature>
<gene>
    <name evidence="8" type="ORF">B1A74_11925</name>
</gene>
<dbReference type="InterPro" id="IPR002751">
    <property type="entry name" value="CbiM/NikMN"/>
</dbReference>
<evidence type="ECO:0000313" key="9">
    <source>
        <dbReference type="Proteomes" id="UP000189177"/>
    </source>
</evidence>
<dbReference type="EMBL" id="MUZR01000055">
    <property type="protein sequence ID" value="OOC09256.1"/>
    <property type="molecule type" value="Genomic_DNA"/>
</dbReference>
<evidence type="ECO:0000256" key="7">
    <source>
        <dbReference type="SAM" id="Phobius"/>
    </source>
</evidence>
<evidence type="ECO:0000256" key="5">
    <source>
        <dbReference type="ARBA" id="ARBA00022989"/>
    </source>
</evidence>